<proteinExistence type="predicted"/>
<evidence type="ECO:0000313" key="2">
    <source>
        <dbReference type="Proteomes" id="UP001065298"/>
    </source>
</evidence>
<comment type="caution">
    <text evidence="1">The sequence shown here is derived from an EMBL/GenBank/DDBJ whole genome shotgun (WGS) entry which is preliminary data.</text>
</comment>
<organism evidence="1 2">
    <name type="scientific">Fusarium keratoplasticum</name>
    <dbReference type="NCBI Taxonomy" id="1328300"/>
    <lineage>
        <taxon>Eukaryota</taxon>
        <taxon>Fungi</taxon>
        <taxon>Dikarya</taxon>
        <taxon>Ascomycota</taxon>
        <taxon>Pezizomycotina</taxon>
        <taxon>Sordariomycetes</taxon>
        <taxon>Hypocreomycetidae</taxon>
        <taxon>Hypocreales</taxon>
        <taxon>Nectriaceae</taxon>
        <taxon>Fusarium</taxon>
        <taxon>Fusarium solani species complex</taxon>
    </lineage>
</organism>
<protein>
    <submittedName>
        <fullName evidence="1">Uncharacterized protein</fullName>
    </submittedName>
</protein>
<sequence length="316" mass="35608">MPPANESTGLSPSNSCSVPADANANQGESSRLEPGTSVELPISAFKPGDLVIYNQSCAHHITFTFSCVKHNMDKLLAIELAEFLPKAWEQSLFSKVKSPEEHEFYRKMRGTARNQKELYYPYWFFLAAVWGPSHPSLTKIRNDMAALWGVEFPKTYIHYPYGILVERQKALFHGGRESFTPLCEIQRRAQGFKAAIEGVGRPSVIEAVTQHAPALLNKAVPADDVESLYQKLKDTQEQLHKTQGQLKETQKRLQETNGELQEARKKLKNDIETSNKELAATNRRVDKVVDTCALVLSILTTPRGEKRKLQPEQDET</sequence>
<gene>
    <name evidence="1" type="ORF">NCS57_00459800</name>
</gene>
<name>A0ACC0R7G0_9HYPO</name>
<reference evidence="1" key="1">
    <citation type="submission" date="2022-06" db="EMBL/GenBank/DDBJ databases">
        <title>Fusarium solani species complex genomes reveal bases of compartmentalisation and animal pathogenesis.</title>
        <authorList>
            <person name="Tsai I.J."/>
        </authorList>
    </citation>
    <scope>NUCLEOTIDE SEQUENCE</scope>
    <source>
        <strain evidence="1">Fu6.1</strain>
    </source>
</reference>
<dbReference type="Proteomes" id="UP001065298">
    <property type="component" value="Chromosome 3"/>
</dbReference>
<accession>A0ACC0R7G0</accession>
<evidence type="ECO:0000313" key="1">
    <source>
        <dbReference type="EMBL" id="KAI8675582.1"/>
    </source>
</evidence>
<dbReference type="EMBL" id="CM046505">
    <property type="protein sequence ID" value="KAI8675582.1"/>
    <property type="molecule type" value="Genomic_DNA"/>
</dbReference>
<keyword evidence="2" id="KW-1185">Reference proteome</keyword>